<dbReference type="InterPro" id="IPR041413">
    <property type="entry name" value="MLTR_LBD"/>
</dbReference>
<dbReference type="Pfam" id="PF13560">
    <property type="entry name" value="HTH_31"/>
    <property type="match status" value="1"/>
</dbReference>
<protein>
    <recommendedName>
        <fullName evidence="1">HTH cro/C1-type domain-containing protein</fullName>
    </recommendedName>
</protein>
<evidence type="ECO:0000259" key="1">
    <source>
        <dbReference type="SMART" id="SM00530"/>
    </source>
</evidence>
<dbReference type="SMART" id="SM00530">
    <property type="entry name" value="HTH_XRE"/>
    <property type="match status" value="1"/>
</dbReference>
<dbReference type="PANTHER" id="PTHR35010:SF2">
    <property type="entry name" value="BLL4672 PROTEIN"/>
    <property type="match status" value="1"/>
</dbReference>
<dbReference type="RefSeq" id="WP_154717024.1">
    <property type="nucleotide sequence ID" value="NZ_LT837803.1"/>
</dbReference>
<dbReference type="AlphaFoldDB" id="A0A7Z7MVL9"/>
<dbReference type="SUPFAM" id="SSF47413">
    <property type="entry name" value="lambda repressor-like DNA-binding domains"/>
    <property type="match status" value="1"/>
</dbReference>
<dbReference type="InterPro" id="IPR010982">
    <property type="entry name" value="Lambda_DNA-bd_dom_sf"/>
</dbReference>
<feature type="domain" description="HTH cro/C1-type" evidence="1">
    <location>
        <begin position="14"/>
        <end position="83"/>
    </location>
</feature>
<dbReference type="EMBL" id="LT837803">
    <property type="protein sequence ID" value="SMB28024.1"/>
    <property type="molecule type" value="Genomic_DNA"/>
</dbReference>
<evidence type="ECO:0000313" key="2">
    <source>
        <dbReference type="EMBL" id="SMB28024.1"/>
    </source>
</evidence>
<gene>
    <name evidence="2" type="ORF">SDENCHOL_20537</name>
</gene>
<reference evidence="2" key="1">
    <citation type="submission" date="2017-03" db="EMBL/GenBank/DDBJ databases">
        <authorList>
            <consortium name="AG Boll"/>
        </authorList>
    </citation>
    <scope>NUCLEOTIDE SEQUENCE [LARGE SCALE GENOMIC DNA]</scope>
    <source>
        <strain evidence="2">Chol</strain>
    </source>
</reference>
<dbReference type="Gene3D" id="3.30.450.180">
    <property type="match status" value="1"/>
</dbReference>
<evidence type="ECO:0000313" key="3">
    <source>
        <dbReference type="Proteomes" id="UP000242886"/>
    </source>
</evidence>
<sequence length="271" mass="31072">MDTRRKELGEFLCALRQRCAPEAFGFPAGSRRRTPGLRREEVAQLAGISPTWYTWIEQGRDVQVSHEVLERLAQALRLTGPERSYLFDMAGRSDPHGVERADENDSAPEALIELLAEFRMPAYILGRYWDVLAWNPLAAALFTGWLDQVTPGALPLPNLLRFVFLDPQARQLVVDWESRARRICAEFRADCRGRLEEPGLQRLIAELQQSSPESEFARYWKLHDVLERQGGERSFRHPRRGLVSYRQFTLSPVGQEHLKLVVLKPLLAQGE</sequence>
<organism evidence="2 3">
    <name type="scientific">Sterolibacterium denitrificans</name>
    <dbReference type="NCBI Taxonomy" id="157592"/>
    <lineage>
        <taxon>Bacteria</taxon>
        <taxon>Pseudomonadati</taxon>
        <taxon>Pseudomonadota</taxon>
        <taxon>Betaproteobacteria</taxon>
        <taxon>Nitrosomonadales</taxon>
        <taxon>Sterolibacteriaceae</taxon>
        <taxon>Sterolibacterium</taxon>
    </lineage>
</organism>
<dbReference type="Proteomes" id="UP000242886">
    <property type="component" value="Chromosome SDENCHOL"/>
</dbReference>
<proteinExistence type="predicted"/>
<dbReference type="CDD" id="cd00093">
    <property type="entry name" value="HTH_XRE"/>
    <property type="match status" value="1"/>
</dbReference>
<dbReference type="PANTHER" id="PTHR35010">
    <property type="entry name" value="BLL4672 PROTEIN-RELATED"/>
    <property type="match status" value="1"/>
</dbReference>
<dbReference type="InterPro" id="IPR001387">
    <property type="entry name" value="Cro/C1-type_HTH"/>
</dbReference>
<dbReference type="Pfam" id="PF17765">
    <property type="entry name" value="MLTR_LBD"/>
    <property type="match status" value="1"/>
</dbReference>
<dbReference type="Gene3D" id="1.10.260.40">
    <property type="entry name" value="lambda repressor-like DNA-binding domains"/>
    <property type="match status" value="1"/>
</dbReference>
<name>A0A7Z7MVL9_9PROT</name>
<keyword evidence="3" id="KW-1185">Reference proteome</keyword>
<dbReference type="GO" id="GO:0003677">
    <property type="term" value="F:DNA binding"/>
    <property type="evidence" value="ECO:0007669"/>
    <property type="project" value="InterPro"/>
</dbReference>
<accession>A0A7Z7MVL9</accession>